<gene>
    <name evidence="2" type="ORF">EGC77_18050</name>
    <name evidence="1" type="ORF">EGC80_00625</name>
</gene>
<proteinExistence type="predicted"/>
<sequence length="224" mass="24898">MSDYAHTATGKIFSIAIDITDLELRVKEMLTVALDTSWLQPMDVIDRMGYEARSKRTVDKVTNEILNNVETDISEDFGEYMVSDVAQTALKKHFYHIRLPLAELIKEKISGNPGFDFHTESPEALVAFGEAKYSGVKNAHGRALKQINEFIQDKKDIQEFPDIRRFVTEAAIQNAAAGKKAYSAAFSITTGDVAAIMDNALTSIHMKTLLTYEAVYLIGVKVSA</sequence>
<dbReference type="EMBL" id="CP034073">
    <property type="protein sequence ID" value="AZG37335.1"/>
    <property type="molecule type" value="Genomic_DNA"/>
</dbReference>
<reference evidence="4" key="2">
    <citation type="submission" date="2018-11" db="EMBL/GenBank/DDBJ databases">
        <title>Shewanella sp. R106.</title>
        <authorList>
            <person name="Hwang Y.J."/>
            <person name="Hwang C.Y."/>
        </authorList>
    </citation>
    <scope>NUCLEOTIDE SEQUENCE [LARGE SCALE GENOMIC DNA]</scope>
    <source>
        <strain evidence="4">R106</strain>
    </source>
</reference>
<evidence type="ECO:0000313" key="1">
    <source>
        <dbReference type="EMBL" id="AZG37335.1"/>
    </source>
</evidence>
<protein>
    <recommendedName>
        <fullName evidence="5">Anti-bacteriophage protein A/HamA C-terminal domain-containing protein</fullName>
    </recommendedName>
</protein>
<evidence type="ECO:0000313" key="4">
    <source>
        <dbReference type="Proteomes" id="UP000278855"/>
    </source>
</evidence>
<dbReference type="KEGG" id="spsr:EGC80_00625"/>
<evidence type="ECO:0008006" key="5">
    <source>
        <dbReference type="Google" id="ProtNLM"/>
    </source>
</evidence>
<dbReference type="EMBL" id="RKKB01000015">
    <property type="protein sequence ID" value="RPA23671.1"/>
    <property type="molecule type" value="Genomic_DNA"/>
</dbReference>
<dbReference type="Proteomes" id="UP000278855">
    <property type="component" value="Unassembled WGS sequence"/>
</dbReference>
<dbReference type="OrthoDB" id="7000645at2"/>
<organism evidence="2 4">
    <name type="scientific">Shewanella psychromarinicola</name>
    <dbReference type="NCBI Taxonomy" id="2487742"/>
    <lineage>
        <taxon>Bacteria</taxon>
        <taxon>Pseudomonadati</taxon>
        <taxon>Pseudomonadota</taxon>
        <taxon>Gammaproteobacteria</taxon>
        <taxon>Alteromonadales</taxon>
        <taxon>Shewanellaceae</taxon>
        <taxon>Shewanella</taxon>
    </lineage>
</organism>
<evidence type="ECO:0000313" key="3">
    <source>
        <dbReference type="Proteomes" id="UP000273778"/>
    </source>
</evidence>
<dbReference type="AlphaFoldDB" id="A0A3N4DNH2"/>
<keyword evidence="3" id="KW-1185">Reference proteome</keyword>
<evidence type="ECO:0000313" key="2">
    <source>
        <dbReference type="EMBL" id="RPA23671.1"/>
    </source>
</evidence>
<dbReference type="Proteomes" id="UP000273778">
    <property type="component" value="Chromosome"/>
</dbReference>
<name>A0A3N4DNH2_9GAMM</name>
<accession>A0A3N4DNH2</accession>
<reference evidence="1 3" key="1">
    <citation type="submission" date="2018-11" db="EMBL/GenBank/DDBJ databases">
        <title>Shewanella sp. M2.</title>
        <authorList>
            <person name="Hwang Y.J."/>
            <person name="Hwang C.Y."/>
        </authorList>
    </citation>
    <scope>NUCLEOTIDE SEQUENCE [LARGE SCALE GENOMIC DNA]</scope>
    <source>
        <strain evidence="1 3">M2</strain>
    </source>
</reference>
<reference evidence="2" key="3">
    <citation type="submission" date="2018-11" db="EMBL/GenBank/DDBJ databases">
        <authorList>
            <person name="Hwang Y.J."/>
            <person name="Hwang C.Y."/>
        </authorList>
    </citation>
    <scope>NUCLEOTIDE SEQUENCE</scope>
    <source>
        <strain evidence="2">R106</strain>
    </source>
</reference>